<organism evidence="1 2">
    <name type="scientific">Escallonia rubra</name>
    <dbReference type="NCBI Taxonomy" id="112253"/>
    <lineage>
        <taxon>Eukaryota</taxon>
        <taxon>Viridiplantae</taxon>
        <taxon>Streptophyta</taxon>
        <taxon>Embryophyta</taxon>
        <taxon>Tracheophyta</taxon>
        <taxon>Spermatophyta</taxon>
        <taxon>Magnoliopsida</taxon>
        <taxon>eudicotyledons</taxon>
        <taxon>Gunneridae</taxon>
        <taxon>Pentapetalae</taxon>
        <taxon>asterids</taxon>
        <taxon>campanulids</taxon>
        <taxon>Escalloniales</taxon>
        <taxon>Escalloniaceae</taxon>
        <taxon>Escallonia</taxon>
    </lineage>
</organism>
<evidence type="ECO:0000313" key="1">
    <source>
        <dbReference type="EMBL" id="KAK2969081.1"/>
    </source>
</evidence>
<accession>A0AA88QQZ4</accession>
<dbReference type="Proteomes" id="UP001187471">
    <property type="component" value="Unassembled WGS sequence"/>
</dbReference>
<dbReference type="AlphaFoldDB" id="A0AA88QQZ4"/>
<proteinExistence type="predicted"/>
<protein>
    <submittedName>
        <fullName evidence="1">Uncharacterized protein</fullName>
    </submittedName>
</protein>
<name>A0AA88QQZ4_9ASTE</name>
<comment type="caution">
    <text evidence="1">The sequence shown here is derived from an EMBL/GenBank/DDBJ whole genome shotgun (WGS) entry which is preliminary data.</text>
</comment>
<keyword evidence="2" id="KW-1185">Reference proteome</keyword>
<dbReference type="EMBL" id="JAVXUO010002857">
    <property type="protein sequence ID" value="KAK2969081.1"/>
    <property type="molecule type" value="Genomic_DNA"/>
</dbReference>
<evidence type="ECO:0000313" key="2">
    <source>
        <dbReference type="Proteomes" id="UP001187471"/>
    </source>
</evidence>
<sequence>MGTGKLNDFCVTFNKSKEPIILPINPSTRPRQLQLATNYGEVEDLVHFPQYSATCFRSFRSIGIGSFGSRRFRQWALNWPIIVKRLRWMFDRLELNCYFNPMSTGRGDSIKNSSTRSLCIGGQCFPLILQGLIQLSKPIQ</sequence>
<reference evidence="1" key="1">
    <citation type="submission" date="2022-12" db="EMBL/GenBank/DDBJ databases">
        <title>Draft genome assemblies for two species of Escallonia (Escalloniales).</title>
        <authorList>
            <person name="Chanderbali A."/>
            <person name="Dervinis C."/>
            <person name="Anghel I."/>
            <person name="Soltis D."/>
            <person name="Soltis P."/>
            <person name="Zapata F."/>
        </authorList>
    </citation>
    <scope>NUCLEOTIDE SEQUENCE</scope>
    <source>
        <strain evidence="1">UCBG92.1500</strain>
        <tissue evidence="1">Leaf</tissue>
    </source>
</reference>
<gene>
    <name evidence="1" type="ORF">RJ640_020392</name>
</gene>